<keyword evidence="1" id="KW-0472">Membrane</keyword>
<organism evidence="2 3">
    <name type="scientific">Dyella acidisoli</name>
    <dbReference type="NCBI Taxonomy" id="1867834"/>
    <lineage>
        <taxon>Bacteria</taxon>
        <taxon>Pseudomonadati</taxon>
        <taxon>Pseudomonadota</taxon>
        <taxon>Gammaproteobacteria</taxon>
        <taxon>Lysobacterales</taxon>
        <taxon>Rhodanobacteraceae</taxon>
        <taxon>Dyella</taxon>
    </lineage>
</organism>
<evidence type="ECO:0000313" key="2">
    <source>
        <dbReference type="EMBL" id="GLQ92638.1"/>
    </source>
</evidence>
<sequence>MNKLGFKLEALDCLFLACARMPRSGDEDSRKYQAMGFMLFGLLPVFASIYAFVDHWIFDLSSIYKKFWPYHSTNSRSFENGGMGLFIIFIIPSILISYRAFRRMNVYVKNVNVCNWKEIIFEGIIYFASIFSFVIDRNKFGSLISILFFLVLYLGLRFKASKGLVN</sequence>
<dbReference type="EMBL" id="BSOB01000010">
    <property type="protein sequence ID" value="GLQ92638.1"/>
    <property type="molecule type" value="Genomic_DNA"/>
</dbReference>
<name>A0ABQ5XQ63_9GAMM</name>
<proteinExistence type="predicted"/>
<dbReference type="Proteomes" id="UP001156670">
    <property type="component" value="Unassembled WGS sequence"/>
</dbReference>
<keyword evidence="1" id="KW-1133">Transmembrane helix</keyword>
<comment type="caution">
    <text evidence="2">The sequence shown here is derived from an EMBL/GenBank/DDBJ whole genome shotgun (WGS) entry which is preliminary data.</text>
</comment>
<dbReference type="RefSeq" id="WP_284320357.1">
    <property type="nucleotide sequence ID" value="NZ_BSOB01000010.1"/>
</dbReference>
<feature type="transmembrane region" description="Helical" evidence="1">
    <location>
        <begin position="78"/>
        <end position="98"/>
    </location>
</feature>
<accession>A0ABQ5XQ63</accession>
<keyword evidence="3" id="KW-1185">Reference proteome</keyword>
<feature type="transmembrane region" description="Helical" evidence="1">
    <location>
        <begin position="141"/>
        <end position="158"/>
    </location>
</feature>
<feature type="transmembrane region" description="Helical" evidence="1">
    <location>
        <begin position="119"/>
        <end position="135"/>
    </location>
</feature>
<evidence type="ECO:0000256" key="1">
    <source>
        <dbReference type="SAM" id="Phobius"/>
    </source>
</evidence>
<feature type="transmembrane region" description="Helical" evidence="1">
    <location>
        <begin position="37"/>
        <end position="58"/>
    </location>
</feature>
<keyword evidence="1" id="KW-0812">Transmembrane</keyword>
<protein>
    <submittedName>
        <fullName evidence="2">Uncharacterized protein</fullName>
    </submittedName>
</protein>
<evidence type="ECO:0000313" key="3">
    <source>
        <dbReference type="Proteomes" id="UP001156670"/>
    </source>
</evidence>
<reference evidence="3" key="1">
    <citation type="journal article" date="2019" name="Int. J. Syst. Evol. Microbiol.">
        <title>The Global Catalogue of Microorganisms (GCM) 10K type strain sequencing project: providing services to taxonomists for standard genome sequencing and annotation.</title>
        <authorList>
            <consortium name="The Broad Institute Genomics Platform"/>
            <consortium name="The Broad Institute Genome Sequencing Center for Infectious Disease"/>
            <person name="Wu L."/>
            <person name="Ma J."/>
        </authorList>
    </citation>
    <scope>NUCLEOTIDE SEQUENCE [LARGE SCALE GENOMIC DNA]</scope>
    <source>
        <strain evidence="3">NBRC 111980</strain>
    </source>
</reference>
<gene>
    <name evidence="2" type="ORF">GCM10007901_15890</name>
</gene>